<reference evidence="2" key="1">
    <citation type="submission" date="2020-10" db="EMBL/GenBank/DDBJ databases">
        <authorList>
            <person name="Gilroy R."/>
        </authorList>
    </citation>
    <scope>NUCLEOTIDE SEQUENCE</scope>
    <source>
        <strain evidence="2">21143</strain>
    </source>
</reference>
<evidence type="ECO:0000313" key="2">
    <source>
        <dbReference type="EMBL" id="HIT39333.1"/>
    </source>
</evidence>
<keyword evidence="1" id="KW-0812">Transmembrane</keyword>
<keyword evidence="1" id="KW-0472">Membrane</keyword>
<dbReference type="Proteomes" id="UP000886722">
    <property type="component" value="Unassembled WGS sequence"/>
</dbReference>
<sequence>METFMAIVFLVFGILQIILFFKIWGMTNNVKKIKEAFLEKDFPAEYLLVKPDLVKDAFYANIRKIDKLIYLEDKEAARRMLLSMKYDLESCRNSADKYVEKEVLELSEPLFKKIEESLAKL</sequence>
<gene>
    <name evidence="2" type="ORF">IAD06_04790</name>
</gene>
<dbReference type="AlphaFoldDB" id="A0A9D1GE63"/>
<feature type="transmembrane region" description="Helical" evidence="1">
    <location>
        <begin position="6"/>
        <end position="24"/>
    </location>
</feature>
<reference evidence="2" key="2">
    <citation type="journal article" date="2021" name="PeerJ">
        <title>Extensive microbial diversity within the chicken gut microbiome revealed by metagenomics and culture.</title>
        <authorList>
            <person name="Gilroy R."/>
            <person name="Ravi A."/>
            <person name="Getino M."/>
            <person name="Pursley I."/>
            <person name="Horton D.L."/>
            <person name="Alikhan N.F."/>
            <person name="Baker D."/>
            <person name="Gharbi K."/>
            <person name="Hall N."/>
            <person name="Watson M."/>
            <person name="Adriaenssens E.M."/>
            <person name="Foster-Nyarko E."/>
            <person name="Jarju S."/>
            <person name="Secka A."/>
            <person name="Antonio M."/>
            <person name="Oren A."/>
            <person name="Chaudhuri R.R."/>
            <person name="La Ragione R."/>
            <person name="Hildebrand F."/>
            <person name="Pallen M.J."/>
        </authorList>
    </citation>
    <scope>NUCLEOTIDE SEQUENCE</scope>
    <source>
        <strain evidence="2">21143</strain>
    </source>
</reference>
<evidence type="ECO:0000256" key="1">
    <source>
        <dbReference type="SAM" id="Phobius"/>
    </source>
</evidence>
<proteinExistence type="predicted"/>
<name>A0A9D1GE63_9BACT</name>
<organism evidence="2 3">
    <name type="scientific">Candidatus Caccoplasma intestinavium</name>
    <dbReference type="NCBI Taxonomy" id="2840716"/>
    <lineage>
        <taxon>Bacteria</taxon>
        <taxon>Pseudomonadati</taxon>
        <taxon>Bacteroidota</taxon>
        <taxon>Bacteroidia</taxon>
        <taxon>Bacteroidales</taxon>
        <taxon>Bacteroidaceae</taxon>
        <taxon>Bacteroidaceae incertae sedis</taxon>
        <taxon>Candidatus Caccoplasma</taxon>
    </lineage>
</organism>
<evidence type="ECO:0000313" key="3">
    <source>
        <dbReference type="Proteomes" id="UP000886722"/>
    </source>
</evidence>
<comment type="caution">
    <text evidence="2">The sequence shown here is derived from an EMBL/GenBank/DDBJ whole genome shotgun (WGS) entry which is preliminary data.</text>
</comment>
<dbReference type="EMBL" id="DVKT01000035">
    <property type="protein sequence ID" value="HIT39333.1"/>
    <property type="molecule type" value="Genomic_DNA"/>
</dbReference>
<keyword evidence="1" id="KW-1133">Transmembrane helix</keyword>
<protein>
    <submittedName>
        <fullName evidence="2">Uncharacterized protein</fullName>
    </submittedName>
</protein>
<accession>A0A9D1GE63</accession>